<gene>
    <name evidence="16" type="ORF">SS7213T_10564</name>
</gene>
<feature type="binding site" evidence="14">
    <location>
        <position position="147"/>
    </location>
    <ligand>
        <name>L-threonine</name>
        <dbReference type="ChEBI" id="CHEBI:57926"/>
    </ligand>
</feature>
<dbReference type="OrthoDB" id="9814580at2"/>
<evidence type="ECO:0000256" key="9">
    <source>
        <dbReference type="ARBA" id="ARBA00022741"/>
    </source>
</evidence>
<evidence type="ECO:0000256" key="6">
    <source>
        <dbReference type="ARBA" id="ARBA00022679"/>
    </source>
</evidence>
<evidence type="ECO:0000313" key="17">
    <source>
        <dbReference type="Proteomes" id="UP000005413"/>
    </source>
</evidence>
<evidence type="ECO:0000256" key="14">
    <source>
        <dbReference type="PIRSR" id="PIRSR004930-1"/>
    </source>
</evidence>
<dbReference type="PIRSF" id="PIRSF004930">
    <property type="entry name" value="Tln_factor_SUA5"/>
    <property type="match status" value="1"/>
</dbReference>
<evidence type="ECO:0000256" key="4">
    <source>
        <dbReference type="ARBA" id="ARBA00015492"/>
    </source>
</evidence>
<dbReference type="GO" id="GO:0000049">
    <property type="term" value="F:tRNA binding"/>
    <property type="evidence" value="ECO:0007669"/>
    <property type="project" value="TreeGrafter"/>
</dbReference>
<comment type="subcellular location">
    <subcellularLocation>
        <location evidence="1 13">Cytoplasm</location>
    </subcellularLocation>
</comment>
<comment type="function">
    <text evidence="13">Required for the formation of a threonylcarbamoyl group on adenosine at position 37 (t(6)A37) in tRNAs that read codons beginning with adenine.</text>
</comment>
<evidence type="ECO:0000256" key="2">
    <source>
        <dbReference type="ARBA" id="ARBA00007663"/>
    </source>
</evidence>
<feature type="binding site" evidence="14">
    <location>
        <position position="72"/>
    </location>
    <ligand>
        <name>L-threonine</name>
        <dbReference type="ChEBI" id="CHEBI:57926"/>
    </ligand>
</feature>
<dbReference type="PROSITE" id="PS51163">
    <property type="entry name" value="YRDC"/>
    <property type="match status" value="1"/>
</dbReference>
<comment type="catalytic activity">
    <reaction evidence="12 13">
        <text>L-threonine + hydrogencarbonate + ATP = L-threonylcarbamoyladenylate + diphosphate + H2O</text>
        <dbReference type="Rhea" id="RHEA:36407"/>
        <dbReference type="ChEBI" id="CHEBI:15377"/>
        <dbReference type="ChEBI" id="CHEBI:17544"/>
        <dbReference type="ChEBI" id="CHEBI:30616"/>
        <dbReference type="ChEBI" id="CHEBI:33019"/>
        <dbReference type="ChEBI" id="CHEBI:57926"/>
        <dbReference type="ChEBI" id="CHEBI:73682"/>
        <dbReference type="EC" id="2.7.7.87"/>
    </reaction>
</comment>
<dbReference type="PANTHER" id="PTHR17490:SF16">
    <property type="entry name" value="THREONYLCARBAMOYL-AMP SYNTHASE"/>
    <property type="match status" value="1"/>
</dbReference>
<evidence type="ECO:0000256" key="13">
    <source>
        <dbReference type="PIRNR" id="PIRNR004930"/>
    </source>
</evidence>
<evidence type="ECO:0000256" key="12">
    <source>
        <dbReference type="ARBA" id="ARBA00048366"/>
    </source>
</evidence>
<evidence type="ECO:0000256" key="1">
    <source>
        <dbReference type="ARBA" id="ARBA00004496"/>
    </source>
</evidence>
<organism evidence="16 17">
    <name type="scientific">Staphylococcus simiae CCM 7213 = CCUG 51256</name>
    <dbReference type="NCBI Taxonomy" id="911238"/>
    <lineage>
        <taxon>Bacteria</taxon>
        <taxon>Bacillati</taxon>
        <taxon>Bacillota</taxon>
        <taxon>Bacilli</taxon>
        <taxon>Bacillales</taxon>
        <taxon>Staphylococcaceae</taxon>
        <taxon>Staphylococcus</taxon>
    </lineage>
</organism>
<dbReference type="Proteomes" id="UP000005413">
    <property type="component" value="Unassembled WGS sequence"/>
</dbReference>
<protein>
    <recommendedName>
        <fullName evidence="4 13">Threonylcarbamoyl-AMP synthase</fullName>
        <shortName evidence="13">TC-AMP synthase</shortName>
        <ecNumber evidence="3 13">2.7.7.87</ecNumber>
    </recommendedName>
    <alternativeName>
        <fullName evidence="11 13">L-threonylcarbamoyladenylate synthase</fullName>
    </alternativeName>
</protein>
<comment type="similarity">
    <text evidence="2 13">Belongs to the SUA5 family.</text>
</comment>
<reference evidence="16 17" key="1">
    <citation type="journal article" date="2012" name="BMC Genomics">
        <title>Comparative genomic analysis of the genus Staphylococcus including Staphylococcus aureus and its newly described sister species Staphylococcus simiae.</title>
        <authorList>
            <person name="Suzuki H."/>
            <person name="Lefebure T."/>
            <person name="Pavinski Bitar P."/>
            <person name="Stanhope M.J."/>
        </authorList>
    </citation>
    <scope>NUCLEOTIDE SEQUENCE [LARGE SCALE GENOMIC DNA]</scope>
    <source>
        <strain evidence="16 17">CCM 7213</strain>
    </source>
</reference>
<feature type="binding site" evidence="14">
    <location>
        <position position="63"/>
    </location>
    <ligand>
        <name>ATP</name>
        <dbReference type="ChEBI" id="CHEBI:30616"/>
    </ligand>
</feature>
<dbReference type="NCBIfam" id="TIGR00057">
    <property type="entry name" value="L-threonylcarbamoyladenylate synthase"/>
    <property type="match status" value="1"/>
</dbReference>
<dbReference type="Pfam" id="PF01300">
    <property type="entry name" value="Sua5_yciO_yrdC"/>
    <property type="match status" value="1"/>
</dbReference>
<evidence type="ECO:0000259" key="15">
    <source>
        <dbReference type="PROSITE" id="PS51163"/>
    </source>
</evidence>
<dbReference type="GO" id="GO:0005737">
    <property type="term" value="C:cytoplasm"/>
    <property type="evidence" value="ECO:0007669"/>
    <property type="project" value="UniProtKB-SubCell"/>
</dbReference>
<dbReference type="AlphaFoldDB" id="G5JKV1"/>
<evidence type="ECO:0000256" key="5">
    <source>
        <dbReference type="ARBA" id="ARBA00022490"/>
    </source>
</evidence>
<feature type="domain" description="YrdC-like" evidence="15">
    <location>
        <begin position="18"/>
        <end position="205"/>
    </location>
</feature>
<evidence type="ECO:0000256" key="7">
    <source>
        <dbReference type="ARBA" id="ARBA00022694"/>
    </source>
</evidence>
<feature type="binding site" evidence="14">
    <location>
        <position position="40"/>
    </location>
    <ligand>
        <name>L-threonine</name>
        <dbReference type="ChEBI" id="CHEBI:57926"/>
    </ligand>
</feature>
<evidence type="ECO:0000256" key="3">
    <source>
        <dbReference type="ARBA" id="ARBA00012584"/>
    </source>
</evidence>
<dbReference type="EMBL" id="AEUN01000494">
    <property type="protein sequence ID" value="EHJ07156.1"/>
    <property type="molecule type" value="Genomic_DNA"/>
</dbReference>
<feature type="binding site" evidence="14">
    <location>
        <position position="127"/>
    </location>
    <ligand>
        <name>L-threonine</name>
        <dbReference type="ChEBI" id="CHEBI:57926"/>
    </ligand>
</feature>
<name>G5JKV1_9STAP</name>
<dbReference type="InterPro" id="IPR005145">
    <property type="entry name" value="Sua5_C"/>
</dbReference>
<dbReference type="GO" id="GO:0061710">
    <property type="term" value="F:L-threonylcarbamoyladenylate synthase"/>
    <property type="evidence" value="ECO:0007669"/>
    <property type="project" value="UniProtKB-EC"/>
</dbReference>
<dbReference type="InterPro" id="IPR050156">
    <property type="entry name" value="TC-AMP_synthase_SUA5"/>
</dbReference>
<dbReference type="EC" id="2.7.7.87" evidence="3 13"/>
<dbReference type="RefSeq" id="WP_002464803.1">
    <property type="nucleotide sequence ID" value="NZ_AEUN01000494.1"/>
</dbReference>
<evidence type="ECO:0000313" key="16">
    <source>
        <dbReference type="EMBL" id="EHJ07156.1"/>
    </source>
</evidence>
<keyword evidence="17" id="KW-1185">Reference proteome</keyword>
<dbReference type="InterPro" id="IPR038385">
    <property type="entry name" value="Sua5/YwlC_C"/>
</dbReference>
<sequence>METKIWDMRACHNDVTQHPDIKEIKNVVEQGGLIGLPTETVYGLAANAKDEQAVSKIYKAKGRPSDNPLIVHIHDMKQLHDFTYNIDPRVIELMTAFWPGPISFILPLKEGYLCSKVTGGLESVAVRMPSHSVGRQILQAINEPLAAPSANLSGRPSPTTFEHVYHDLNGRIDGIIQANQSAEGLESTVLDCTSFPFKIARPGSITASMIEQVIPNSVVESNYNDAAQPIAPGMKYKHYSPETSLKMITDLASIAQSSMTNFSAVAFIVPKDKQRFLPKEAKFIELCNNDQDIRTANHRLYSILHDIDKNDDIKEAYIYRFELNDQTEAIINRITKAAANQSVEGREI</sequence>
<dbReference type="InterPro" id="IPR010923">
    <property type="entry name" value="T(6)A37_SUA5"/>
</dbReference>
<feature type="binding site" evidence="14">
    <location>
        <position position="67"/>
    </location>
    <ligand>
        <name>ATP</name>
        <dbReference type="ChEBI" id="CHEBI:30616"/>
    </ligand>
</feature>
<dbReference type="Gene3D" id="3.90.870.10">
    <property type="entry name" value="DHBP synthase"/>
    <property type="match status" value="1"/>
</dbReference>
<feature type="binding site" evidence="14">
    <location>
        <position position="157"/>
    </location>
    <ligand>
        <name>ATP</name>
        <dbReference type="ChEBI" id="CHEBI:30616"/>
    </ligand>
</feature>
<feature type="binding site" evidence="14">
    <location>
        <position position="149"/>
    </location>
    <ligand>
        <name>ATP</name>
        <dbReference type="ChEBI" id="CHEBI:30616"/>
    </ligand>
</feature>
<dbReference type="InterPro" id="IPR006070">
    <property type="entry name" value="Sua5-like_dom"/>
</dbReference>
<evidence type="ECO:0000256" key="10">
    <source>
        <dbReference type="ARBA" id="ARBA00022840"/>
    </source>
</evidence>
<dbReference type="SUPFAM" id="SSF55821">
    <property type="entry name" value="YrdC/RibB"/>
    <property type="match status" value="1"/>
</dbReference>
<dbReference type="Pfam" id="PF03481">
    <property type="entry name" value="Sua5_C"/>
    <property type="match status" value="1"/>
</dbReference>
<dbReference type="GO" id="GO:0008033">
    <property type="term" value="P:tRNA processing"/>
    <property type="evidence" value="ECO:0007669"/>
    <property type="project" value="UniProtKB-KW"/>
</dbReference>
<evidence type="ECO:0000256" key="8">
    <source>
        <dbReference type="ARBA" id="ARBA00022695"/>
    </source>
</evidence>
<feature type="binding site" evidence="14">
    <location>
        <position position="187"/>
    </location>
    <ligand>
        <name>L-threonine</name>
        <dbReference type="ChEBI" id="CHEBI:57926"/>
    </ligand>
</feature>
<dbReference type="GO" id="GO:0006450">
    <property type="term" value="P:regulation of translational fidelity"/>
    <property type="evidence" value="ECO:0007669"/>
    <property type="project" value="TreeGrafter"/>
</dbReference>
<dbReference type="FunFam" id="3.90.870.10:FF:000009">
    <property type="entry name" value="Threonylcarbamoyl-AMP synthase, putative"/>
    <property type="match status" value="1"/>
</dbReference>
<keyword evidence="7 13" id="KW-0819">tRNA processing</keyword>
<feature type="binding site" evidence="14">
    <location>
        <position position="239"/>
    </location>
    <ligand>
        <name>ATP</name>
        <dbReference type="ChEBI" id="CHEBI:30616"/>
    </ligand>
</feature>
<keyword evidence="10 13" id="KW-0067">ATP-binding</keyword>
<dbReference type="PATRIC" id="fig|911238.3.peg.1860"/>
<dbReference type="Gene3D" id="3.40.50.11030">
    <property type="entry name" value="Threonylcarbamoyl-AMP synthase, C-terminal domain"/>
    <property type="match status" value="1"/>
</dbReference>
<accession>G5JKV1</accession>
<dbReference type="GO" id="GO:0005524">
    <property type="term" value="F:ATP binding"/>
    <property type="evidence" value="ECO:0007669"/>
    <property type="project" value="UniProtKB-UniRule"/>
</dbReference>
<feature type="binding site" evidence="14">
    <location>
        <position position="201"/>
    </location>
    <ligand>
        <name>ATP</name>
        <dbReference type="ChEBI" id="CHEBI:30616"/>
    </ligand>
</feature>
<proteinExistence type="inferred from homology"/>
<keyword evidence="9 13" id="KW-0547">Nucleotide-binding</keyword>
<keyword evidence="8 13" id="KW-0548">Nucleotidyltransferase</keyword>
<keyword evidence="6 13" id="KW-0808">Transferase</keyword>
<dbReference type="PANTHER" id="PTHR17490">
    <property type="entry name" value="SUA5"/>
    <property type="match status" value="1"/>
</dbReference>
<evidence type="ECO:0000256" key="11">
    <source>
        <dbReference type="ARBA" id="ARBA00029774"/>
    </source>
</evidence>
<comment type="caution">
    <text evidence="16">The sequence shown here is derived from an EMBL/GenBank/DDBJ whole genome shotgun (WGS) entry which is preliminary data.</text>
</comment>
<keyword evidence="5 13" id="KW-0963">Cytoplasm</keyword>
<dbReference type="GO" id="GO:0003725">
    <property type="term" value="F:double-stranded RNA binding"/>
    <property type="evidence" value="ECO:0007669"/>
    <property type="project" value="UniProtKB-UniRule"/>
</dbReference>
<dbReference type="InterPro" id="IPR017945">
    <property type="entry name" value="DHBP_synth_RibB-like_a/b_dom"/>
</dbReference>